<feature type="domain" description="RNA methyltransferase SpoU/TrmH type C-terminal" evidence="10">
    <location>
        <begin position="163"/>
        <end position="213"/>
    </location>
</feature>
<comment type="function">
    <text evidence="7">Catalyzes the 2'-O methylation of guanosine at position 18 in tRNA.</text>
</comment>
<dbReference type="HAMAP" id="MF_02060">
    <property type="entry name" value="tRNA_methyltr_TrmH"/>
    <property type="match status" value="1"/>
</dbReference>
<keyword evidence="12" id="KW-1185">Reference proteome</keyword>
<evidence type="ECO:0000256" key="4">
    <source>
        <dbReference type="ARBA" id="ARBA00022691"/>
    </source>
</evidence>
<name>A0ABU0W4R6_9GAMM</name>
<keyword evidence="8" id="KW-0812">Transmembrane</keyword>
<dbReference type="Pfam" id="PF12105">
    <property type="entry name" value="SpoU_methylas_C"/>
    <property type="match status" value="1"/>
</dbReference>
<dbReference type="Pfam" id="PF00588">
    <property type="entry name" value="SpoU_methylase"/>
    <property type="match status" value="1"/>
</dbReference>
<keyword evidence="5 7" id="KW-0819">tRNA processing</keyword>
<organism evidence="11 12">
    <name type="scientific">Natronospira bacteriovora</name>
    <dbReference type="NCBI Taxonomy" id="3069753"/>
    <lineage>
        <taxon>Bacteria</taxon>
        <taxon>Pseudomonadati</taxon>
        <taxon>Pseudomonadota</taxon>
        <taxon>Gammaproteobacteria</taxon>
        <taxon>Natronospirales</taxon>
        <taxon>Natronospiraceae</taxon>
        <taxon>Natronospira</taxon>
    </lineage>
</organism>
<comment type="similarity">
    <text evidence="7">Belongs to the class IV-like SAM-binding methyltransferase superfamily. RNA methyltransferase TrmH family.</text>
</comment>
<keyword evidence="1 7" id="KW-0820">tRNA-binding</keyword>
<keyword evidence="4 7" id="KW-0949">S-adenosyl-L-methionine</keyword>
<dbReference type="Gene3D" id="3.40.1280.10">
    <property type="match status" value="1"/>
</dbReference>
<evidence type="ECO:0000256" key="8">
    <source>
        <dbReference type="SAM" id="Phobius"/>
    </source>
</evidence>
<feature type="transmembrane region" description="Helical" evidence="8">
    <location>
        <begin position="137"/>
        <end position="159"/>
    </location>
</feature>
<proteinExistence type="inferred from homology"/>
<evidence type="ECO:0000313" key="11">
    <source>
        <dbReference type="EMBL" id="MDQ2068903.1"/>
    </source>
</evidence>
<dbReference type="NCBIfam" id="NF008295">
    <property type="entry name" value="PRK11081.1"/>
    <property type="match status" value="1"/>
</dbReference>
<evidence type="ECO:0000256" key="5">
    <source>
        <dbReference type="ARBA" id="ARBA00022694"/>
    </source>
</evidence>
<keyword evidence="6 7" id="KW-0694">RNA-binding</keyword>
<dbReference type="EC" id="2.1.1.34" evidence="7"/>
<reference evidence="11 12" key="1">
    <citation type="submission" date="2023-08" db="EMBL/GenBank/DDBJ databases">
        <title>Whole-genome sequencing of halo(alkali)philic microorganisms from hypersaline lakes.</title>
        <authorList>
            <person name="Sorokin D.Y."/>
            <person name="Abbas B."/>
            <person name="Merkel A.Y."/>
        </authorList>
    </citation>
    <scope>NUCLEOTIDE SEQUENCE [LARGE SCALE GENOMIC DNA]</scope>
    <source>
        <strain evidence="11 12">AB-CW4</strain>
    </source>
</reference>
<dbReference type="InterPro" id="IPR001537">
    <property type="entry name" value="SpoU_MeTrfase"/>
</dbReference>
<keyword evidence="8" id="KW-1133">Transmembrane helix</keyword>
<protein>
    <recommendedName>
        <fullName evidence="7">tRNA (guanosine(18)-2'-O)-methyltransferase</fullName>
        <ecNumber evidence="7">2.1.1.34</ecNumber>
    </recommendedName>
    <alternativeName>
        <fullName evidence="7">tRNA [Gm18] methyltransferase</fullName>
    </alternativeName>
</protein>
<dbReference type="InterPro" id="IPR022724">
    <property type="entry name" value="rRNA_MeTrfase_SpoU_C"/>
</dbReference>
<dbReference type="CDD" id="cd18092">
    <property type="entry name" value="SpoU-like_TrmH"/>
    <property type="match status" value="1"/>
</dbReference>
<evidence type="ECO:0000256" key="2">
    <source>
        <dbReference type="ARBA" id="ARBA00022603"/>
    </source>
</evidence>
<accession>A0ABU0W4R6</accession>
<dbReference type="PANTHER" id="PTHR43453">
    <property type="entry name" value="RRNA METHYLASE-LIKE"/>
    <property type="match status" value="1"/>
</dbReference>
<keyword evidence="8" id="KW-0472">Membrane</keyword>
<evidence type="ECO:0000256" key="3">
    <source>
        <dbReference type="ARBA" id="ARBA00022679"/>
    </source>
</evidence>
<dbReference type="PANTHER" id="PTHR43453:SF1">
    <property type="entry name" value="TRNA_RRNA METHYLTRANSFERASE SPOU TYPE DOMAIN-CONTAINING PROTEIN"/>
    <property type="match status" value="1"/>
</dbReference>
<evidence type="ECO:0000256" key="6">
    <source>
        <dbReference type="ARBA" id="ARBA00022884"/>
    </source>
</evidence>
<gene>
    <name evidence="7 11" type="primary">trmH</name>
    <name evidence="11" type="ORF">RBH19_03315</name>
</gene>
<keyword evidence="3 7" id="KW-0808">Transferase</keyword>
<dbReference type="SUPFAM" id="SSF75217">
    <property type="entry name" value="alpha/beta knot"/>
    <property type="match status" value="1"/>
</dbReference>
<dbReference type="Proteomes" id="UP001239019">
    <property type="component" value="Unassembled WGS sequence"/>
</dbReference>
<feature type="binding site" evidence="7">
    <location>
        <position position="139"/>
    </location>
    <ligand>
        <name>S-adenosyl-L-methionine</name>
        <dbReference type="ChEBI" id="CHEBI:59789"/>
    </ligand>
</feature>
<dbReference type="InterPro" id="IPR029028">
    <property type="entry name" value="Alpha/beta_knot_MTases"/>
</dbReference>
<comment type="catalytic activity">
    <reaction evidence="7">
        <text>guanosine(18) in tRNA + S-adenosyl-L-methionine = 2'-O-methylguanosine(18) in tRNA + S-adenosyl-L-homocysteine + H(+)</text>
        <dbReference type="Rhea" id="RHEA:20077"/>
        <dbReference type="Rhea" id="RHEA-COMP:10190"/>
        <dbReference type="Rhea" id="RHEA-COMP:10192"/>
        <dbReference type="ChEBI" id="CHEBI:15378"/>
        <dbReference type="ChEBI" id="CHEBI:57856"/>
        <dbReference type="ChEBI" id="CHEBI:59789"/>
        <dbReference type="ChEBI" id="CHEBI:74269"/>
        <dbReference type="ChEBI" id="CHEBI:74445"/>
        <dbReference type="EC" id="2.1.1.34"/>
    </reaction>
</comment>
<evidence type="ECO:0000313" key="12">
    <source>
        <dbReference type="Proteomes" id="UP001239019"/>
    </source>
</evidence>
<evidence type="ECO:0000256" key="1">
    <source>
        <dbReference type="ARBA" id="ARBA00022555"/>
    </source>
</evidence>
<keyword evidence="2 7" id="KW-0489">Methyltransferase</keyword>
<dbReference type="InterPro" id="IPR033671">
    <property type="entry name" value="TrmH"/>
</dbReference>
<sequence>MTPERLQKLHDTLNRRQPDLTVLMDDVHKSHNLSAVMRTADAVGIQDIHAVSPDRSVQRYRIMSGGSRKWVATHIHPDIPTAADKLKASGHRIVAAHFSPRARDFREVDYTRPTALLLGNELSGVSEQGSALADEHVIIPMLGMVASLNVSVAAALILYEAQRQRLAAGLYEHCRLPPERYRQLLFEWAYPRIARYCRDKRLPYPPLDEHGLMQEAPGTRVD</sequence>
<evidence type="ECO:0000259" key="10">
    <source>
        <dbReference type="Pfam" id="PF12105"/>
    </source>
</evidence>
<feature type="binding site" evidence="7">
    <location>
        <position position="148"/>
    </location>
    <ligand>
        <name>S-adenosyl-L-methionine</name>
        <dbReference type="ChEBI" id="CHEBI:59789"/>
    </ligand>
</feature>
<evidence type="ECO:0000256" key="7">
    <source>
        <dbReference type="HAMAP-Rule" id="MF_02060"/>
    </source>
</evidence>
<dbReference type="RefSeq" id="WP_306727400.1">
    <property type="nucleotide sequence ID" value="NZ_JAVDDT010000002.1"/>
</dbReference>
<evidence type="ECO:0000259" key="9">
    <source>
        <dbReference type="Pfam" id="PF00588"/>
    </source>
</evidence>
<comment type="caution">
    <text evidence="11">The sequence shown here is derived from an EMBL/GenBank/DDBJ whole genome shotgun (WGS) entry which is preliminary data.</text>
</comment>
<dbReference type="EMBL" id="JAVDDT010000002">
    <property type="protein sequence ID" value="MDQ2068903.1"/>
    <property type="molecule type" value="Genomic_DNA"/>
</dbReference>
<dbReference type="InterPro" id="IPR029026">
    <property type="entry name" value="tRNA_m1G_MTases_N"/>
</dbReference>
<feature type="domain" description="tRNA/rRNA methyltransferase SpoU type" evidence="9">
    <location>
        <begin position="20"/>
        <end position="159"/>
    </location>
</feature>
<comment type="caution">
    <text evidence="7">Lacks conserved residue(s) required for the propagation of feature annotation.</text>
</comment>